<dbReference type="EMBL" id="BK059100">
    <property type="protein sequence ID" value="DAE29882.1"/>
    <property type="molecule type" value="Genomic_DNA"/>
</dbReference>
<accession>A0A8S5RFH6</accession>
<name>A0A8S5RFH6_9VIRU</name>
<organism evidence="1">
    <name type="scientific">virus sp. ctqEG8</name>
    <dbReference type="NCBI Taxonomy" id="2827998"/>
    <lineage>
        <taxon>Viruses</taxon>
    </lineage>
</organism>
<protein>
    <submittedName>
        <fullName evidence="1">Geminin-COIL, CELL CYCLE.47A</fullName>
    </submittedName>
</protein>
<sequence>MSDKYGAGECEKHCTVADLCERCGGDFDSLIDNDTTYADRAVERLDKSHADDVANSVLVEYYKKELETRDQEIAALKEMNKILAESIKNLSAKG</sequence>
<proteinExistence type="predicted"/>
<reference evidence="1" key="1">
    <citation type="journal article" date="2021" name="Proc. Natl. Acad. Sci. U.S.A.">
        <title>A Catalog of Tens of Thousands of Viruses from Human Metagenomes Reveals Hidden Associations with Chronic Diseases.</title>
        <authorList>
            <person name="Tisza M.J."/>
            <person name="Buck C.B."/>
        </authorList>
    </citation>
    <scope>NUCLEOTIDE SEQUENCE</scope>
    <source>
        <strain evidence="1">CtqEG8</strain>
    </source>
</reference>
<evidence type="ECO:0000313" key="1">
    <source>
        <dbReference type="EMBL" id="DAE29882.1"/>
    </source>
</evidence>